<gene>
    <name evidence="2" type="ORF">HKN21_10255</name>
</gene>
<sequence length="219" mass="23952">MTSVSLDPSVDGKVQVGLAWFGGLSAEESNPHWHEMEALAETMRRVHGGKKPSEIPGLEPARRLYRTFGVDPTRTRPSSEGLLRRVLQEKDLYRVNRLVDAVNWASLALLLPIGLYDLDKAMGSFTIRQGLEGESYEGIRRGEINLSGKLVIADEVGACGSPTADSLRTSIDDGTHHAVAMILTPADFSRISLEEGLVRMSEQIVHWCGGEVLGNFILA</sequence>
<feature type="domain" description="B3/B4 tRNA-binding" evidence="1">
    <location>
        <begin position="61"/>
        <end position="209"/>
    </location>
</feature>
<comment type="caution">
    <text evidence="2">The sequence shown here is derived from an EMBL/GenBank/DDBJ whole genome shotgun (WGS) entry which is preliminary data.</text>
</comment>
<dbReference type="InterPro" id="IPR005146">
    <property type="entry name" value="B3/B4_tRNA-bd"/>
</dbReference>
<reference evidence="2 3" key="1">
    <citation type="submission" date="2020-03" db="EMBL/GenBank/DDBJ databases">
        <title>Metabolic flexibility allows generalist bacteria to become dominant in a frequently disturbed ecosystem.</title>
        <authorList>
            <person name="Chen Y.-J."/>
            <person name="Leung P.M."/>
            <person name="Bay S.K."/>
            <person name="Hugenholtz P."/>
            <person name="Kessler A.J."/>
            <person name="Shelley G."/>
            <person name="Waite D.W."/>
            <person name="Cook P.L."/>
            <person name="Greening C."/>
        </authorList>
    </citation>
    <scope>NUCLEOTIDE SEQUENCE [LARGE SCALE GENOMIC DNA]</scope>
    <source>
        <strain evidence="2">SS_bin_28</strain>
    </source>
</reference>
<dbReference type="SUPFAM" id="SSF56037">
    <property type="entry name" value="PheT/TilS domain"/>
    <property type="match status" value="1"/>
</dbReference>
<dbReference type="PANTHER" id="PTHR39209:SF2">
    <property type="entry name" value="CYTOPLASMIC PROTEIN"/>
    <property type="match status" value="1"/>
</dbReference>
<dbReference type="Pfam" id="PF03483">
    <property type="entry name" value="B3_4"/>
    <property type="match status" value="1"/>
</dbReference>
<dbReference type="PANTHER" id="PTHR39209">
    <property type="match status" value="1"/>
</dbReference>
<dbReference type="Gene3D" id="3.50.40.10">
    <property type="entry name" value="Phenylalanyl-trna Synthetase, Chain B, domain 3"/>
    <property type="match status" value="1"/>
</dbReference>
<evidence type="ECO:0000259" key="1">
    <source>
        <dbReference type="SMART" id="SM00873"/>
    </source>
</evidence>
<dbReference type="SMART" id="SM00873">
    <property type="entry name" value="B3_4"/>
    <property type="match status" value="1"/>
</dbReference>
<organism evidence="2 3">
    <name type="scientific">Eiseniibacteriota bacterium</name>
    <dbReference type="NCBI Taxonomy" id="2212470"/>
    <lineage>
        <taxon>Bacteria</taxon>
        <taxon>Candidatus Eiseniibacteriota</taxon>
    </lineage>
</organism>
<proteinExistence type="predicted"/>
<evidence type="ECO:0000313" key="3">
    <source>
        <dbReference type="Proteomes" id="UP000547674"/>
    </source>
</evidence>
<dbReference type="GO" id="GO:0003723">
    <property type="term" value="F:RNA binding"/>
    <property type="evidence" value="ECO:0007669"/>
    <property type="project" value="InterPro"/>
</dbReference>
<dbReference type="GO" id="GO:0004826">
    <property type="term" value="F:phenylalanine-tRNA ligase activity"/>
    <property type="evidence" value="ECO:0007669"/>
    <property type="project" value="InterPro"/>
</dbReference>
<protein>
    <recommendedName>
        <fullName evidence="1">B3/B4 tRNA-binding domain-containing protein</fullName>
    </recommendedName>
</protein>
<evidence type="ECO:0000313" key="2">
    <source>
        <dbReference type="EMBL" id="NNF07131.1"/>
    </source>
</evidence>
<dbReference type="AlphaFoldDB" id="A0A7Y2H2L2"/>
<dbReference type="InterPro" id="IPR020825">
    <property type="entry name" value="Phe-tRNA_synthase-like_B3/B4"/>
</dbReference>
<dbReference type="Proteomes" id="UP000547674">
    <property type="component" value="Unassembled WGS sequence"/>
</dbReference>
<dbReference type="EMBL" id="JABDJR010000410">
    <property type="protein sequence ID" value="NNF07131.1"/>
    <property type="molecule type" value="Genomic_DNA"/>
</dbReference>
<accession>A0A7Y2H2L2</accession>
<name>A0A7Y2H2L2_UNCEI</name>